<sequence>MQRIYIALLTPYSVYLPVICIPDPTSLPLLLHPFARASPASIVDLEGFDQGSAEILN</sequence>
<name>W6PTS1_PENRF</name>
<reference evidence="1" key="1">
    <citation type="journal article" date="2014" name="Nat. Commun.">
        <title>Multiple recent horizontal transfers of a large genomic region in cheese making fungi.</title>
        <authorList>
            <person name="Cheeseman K."/>
            <person name="Ropars J."/>
            <person name="Renault P."/>
            <person name="Dupont J."/>
            <person name="Gouzy J."/>
            <person name="Branca A."/>
            <person name="Abraham A.L."/>
            <person name="Ceppi M."/>
            <person name="Conseiller E."/>
            <person name="Debuchy R."/>
            <person name="Malagnac F."/>
            <person name="Goarin A."/>
            <person name="Silar P."/>
            <person name="Lacoste S."/>
            <person name="Sallet E."/>
            <person name="Bensimon A."/>
            <person name="Giraud T."/>
            <person name="Brygoo Y."/>
        </authorList>
    </citation>
    <scope>NUCLEOTIDE SEQUENCE [LARGE SCALE GENOMIC DNA]</scope>
    <source>
        <strain evidence="1">FM164</strain>
    </source>
</reference>
<organism evidence="1 2">
    <name type="scientific">Penicillium roqueforti (strain FM164)</name>
    <dbReference type="NCBI Taxonomy" id="1365484"/>
    <lineage>
        <taxon>Eukaryota</taxon>
        <taxon>Fungi</taxon>
        <taxon>Dikarya</taxon>
        <taxon>Ascomycota</taxon>
        <taxon>Pezizomycotina</taxon>
        <taxon>Eurotiomycetes</taxon>
        <taxon>Eurotiomycetidae</taxon>
        <taxon>Eurotiales</taxon>
        <taxon>Aspergillaceae</taxon>
        <taxon>Penicillium</taxon>
    </lineage>
</organism>
<dbReference type="EMBL" id="HG792015">
    <property type="protein sequence ID" value="CDM27618.1"/>
    <property type="molecule type" value="Genomic_DNA"/>
</dbReference>
<evidence type="ECO:0000313" key="2">
    <source>
        <dbReference type="Proteomes" id="UP000030686"/>
    </source>
</evidence>
<gene>
    <name evidence="1" type="ORF">PROQFM164_S01g001429</name>
</gene>
<keyword evidence="2" id="KW-1185">Reference proteome</keyword>
<dbReference type="AlphaFoldDB" id="W6PTS1"/>
<protein>
    <submittedName>
        <fullName evidence="1">Genomic scaffold, ProqFM164S01</fullName>
    </submittedName>
</protein>
<evidence type="ECO:0000313" key="1">
    <source>
        <dbReference type="EMBL" id="CDM27618.1"/>
    </source>
</evidence>
<proteinExistence type="predicted"/>
<accession>W6PTS1</accession>
<dbReference type="Proteomes" id="UP000030686">
    <property type="component" value="Unassembled WGS sequence"/>
</dbReference>